<dbReference type="GO" id="GO:0042773">
    <property type="term" value="P:ATP synthesis coupled electron transport"/>
    <property type="evidence" value="ECO:0007669"/>
    <property type="project" value="InterPro"/>
</dbReference>
<feature type="transmembrane region" description="Helical" evidence="8">
    <location>
        <begin position="444"/>
        <end position="466"/>
    </location>
</feature>
<evidence type="ECO:0000256" key="7">
    <source>
        <dbReference type="RuleBase" id="RU000320"/>
    </source>
</evidence>
<dbReference type="GO" id="GO:0005886">
    <property type="term" value="C:plasma membrane"/>
    <property type="evidence" value="ECO:0007669"/>
    <property type="project" value="UniProtKB-SubCell"/>
</dbReference>
<reference evidence="10 11" key="1">
    <citation type="journal article" date="2014" name="BMC Genomics">
        <title>Comparison of environmental and isolate Sulfobacillus genomes reveals diverse carbon, sulfur, nitrogen, and hydrogen metabolisms.</title>
        <authorList>
            <person name="Justice N.B."/>
            <person name="Norman A."/>
            <person name="Brown C.T."/>
            <person name="Singh A."/>
            <person name="Thomas B.C."/>
            <person name="Banfield J.F."/>
        </authorList>
    </citation>
    <scope>NUCLEOTIDE SEQUENCE [LARGE SCALE GENOMIC DNA]</scope>
    <source>
        <strain evidence="10">AMDSBA4</strain>
    </source>
</reference>
<keyword evidence="6 8" id="KW-0472">Membrane</keyword>
<dbReference type="EMBL" id="PXYW01000018">
    <property type="protein sequence ID" value="PSR33565.1"/>
    <property type="molecule type" value="Genomic_DNA"/>
</dbReference>
<sequence>MSISLALPVVILVVLAVFILAAPASWTIWLERMAMGVLVVFLALLAGGQWRLPDALATWFYLVVAVISLFALWFSEPYIRRESDHWHWNGVQGKQYGSLLLIFIASLVAVAIWTNFLWLWLAIEAATLSSVFLVGTPRDRGAIEAAWKYLLVTEAGGLAALVGTAVALTATGDPVSHWNYASWVYGQHVGNARWILIGAYMAMIGYATKAGLAPFHTWLPDAHSEAPAPVSALLSGLKLAGAVVIVYHLFGVLTPTVPAQNLKDGLVILGLLSLLVAAAFVAFQTDLKRLWAYSSIEHIGLISLGMGFGGIALVGAVFHIWTHASSKTLLFQNAGTVRLLYHTSKSTQGAKALLARTPWTGGMLALGSAAIVGLPPFAPFWSEWLILVGGFQAASNRIPDIIAVGLLVVIFSGIALRIPNWLWVPGSHDRQEKIREPWGLMAPNLFLALLVLAGGIGVPILVHPLWHHLTRELLKSPI</sequence>
<keyword evidence="3 7" id="KW-0812">Transmembrane</keyword>
<feature type="domain" description="NADH:quinone oxidoreductase/Mrp antiporter transmembrane" evidence="9">
    <location>
        <begin position="115"/>
        <end position="396"/>
    </location>
</feature>
<keyword evidence="5" id="KW-0560">Oxidoreductase</keyword>
<evidence type="ECO:0000256" key="8">
    <source>
        <dbReference type="SAM" id="Phobius"/>
    </source>
</evidence>
<evidence type="ECO:0000256" key="5">
    <source>
        <dbReference type="ARBA" id="ARBA00023002"/>
    </source>
</evidence>
<feature type="transmembrane region" description="Helical" evidence="8">
    <location>
        <begin position="56"/>
        <end position="75"/>
    </location>
</feature>
<evidence type="ECO:0000313" key="11">
    <source>
        <dbReference type="Proteomes" id="UP000242972"/>
    </source>
</evidence>
<evidence type="ECO:0000256" key="1">
    <source>
        <dbReference type="ARBA" id="ARBA00004651"/>
    </source>
</evidence>
<feature type="transmembrane region" description="Helical" evidence="8">
    <location>
        <begin position="363"/>
        <end position="389"/>
    </location>
</feature>
<dbReference type="PANTHER" id="PTHR42682">
    <property type="entry name" value="HYDROGENASE-4 COMPONENT F"/>
    <property type="match status" value="1"/>
</dbReference>
<dbReference type="Proteomes" id="UP000242972">
    <property type="component" value="Unassembled WGS sequence"/>
</dbReference>
<dbReference type="GO" id="GO:0016491">
    <property type="term" value="F:oxidoreductase activity"/>
    <property type="evidence" value="ECO:0007669"/>
    <property type="project" value="UniProtKB-KW"/>
</dbReference>
<dbReference type="PRINTS" id="PR01437">
    <property type="entry name" value="NUOXDRDTASE4"/>
</dbReference>
<comment type="subcellular location">
    <subcellularLocation>
        <location evidence="1">Cell membrane</location>
        <topology evidence="1">Multi-pass membrane protein</topology>
    </subcellularLocation>
    <subcellularLocation>
        <location evidence="7">Membrane</location>
        <topology evidence="7">Multi-pass membrane protein</topology>
    </subcellularLocation>
</comment>
<evidence type="ECO:0000256" key="4">
    <source>
        <dbReference type="ARBA" id="ARBA00022989"/>
    </source>
</evidence>
<feature type="transmembrane region" description="Helical" evidence="8">
    <location>
        <begin position="6"/>
        <end position="26"/>
    </location>
</feature>
<evidence type="ECO:0000313" key="10">
    <source>
        <dbReference type="EMBL" id="PSR33565.1"/>
    </source>
</evidence>
<evidence type="ECO:0000256" key="6">
    <source>
        <dbReference type="ARBA" id="ARBA00023136"/>
    </source>
</evidence>
<comment type="caution">
    <text evidence="10">The sequence shown here is derived from an EMBL/GenBank/DDBJ whole genome shotgun (WGS) entry which is preliminary data.</text>
</comment>
<feature type="transmembrane region" description="Helical" evidence="8">
    <location>
        <begin position="265"/>
        <end position="287"/>
    </location>
</feature>
<accession>A0A2T2XGD3</accession>
<dbReference type="Pfam" id="PF00361">
    <property type="entry name" value="Proton_antipo_M"/>
    <property type="match status" value="1"/>
</dbReference>
<keyword evidence="2" id="KW-1003">Cell membrane</keyword>
<dbReference type="InterPro" id="IPR052175">
    <property type="entry name" value="ComplexI-like_HydComp"/>
</dbReference>
<evidence type="ECO:0000256" key="3">
    <source>
        <dbReference type="ARBA" id="ARBA00022692"/>
    </source>
</evidence>
<evidence type="ECO:0000256" key="2">
    <source>
        <dbReference type="ARBA" id="ARBA00022475"/>
    </source>
</evidence>
<gene>
    <name evidence="10" type="ORF">C7B46_09155</name>
</gene>
<dbReference type="InterPro" id="IPR001750">
    <property type="entry name" value="ND/Mrp_TM"/>
</dbReference>
<keyword evidence="4 8" id="KW-1133">Transmembrane helix</keyword>
<feature type="transmembrane region" description="Helical" evidence="8">
    <location>
        <begin position="33"/>
        <end position="50"/>
    </location>
</feature>
<feature type="transmembrane region" description="Helical" evidence="8">
    <location>
        <begin position="192"/>
        <end position="212"/>
    </location>
</feature>
<feature type="transmembrane region" description="Helical" evidence="8">
    <location>
        <begin position="299"/>
        <end position="321"/>
    </location>
</feature>
<dbReference type="AlphaFoldDB" id="A0A2T2XGD3"/>
<feature type="transmembrane region" description="Helical" evidence="8">
    <location>
        <begin position="96"/>
        <end position="113"/>
    </location>
</feature>
<dbReference type="InterPro" id="IPR003918">
    <property type="entry name" value="NADH_UbQ_OxRdtase"/>
</dbReference>
<feature type="transmembrane region" description="Helical" evidence="8">
    <location>
        <begin position="401"/>
        <end position="424"/>
    </location>
</feature>
<protein>
    <submittedName>
        <fullName evidence="10">Nitroreductase family protein</fullName>
    </submittedName>
</protein>
<name>A0A2T2XGD3_9FIRM</name>
<dbReference type="PANTHER" id="PTHR42682:SF4">
    <property type="entry name" value="NADH-UBIQUINONE_PLASTOQUINONE"/>
    <property type="match status" value="1"/>
</dbReference>
<dbReference type="GO" id="GO:0008137">
    <property type="term" value="F:NADH dehydrogenase (ubiquinone) activity"/>
    <property type="evidence" value="ECO:0007669"/>
    <property type="project" value="InterPro"/>
</dbReference>
<feature type="transmembrane region" description="Helical" evidence="8">
    <location>
        <begin position="232"/>
        <end position="253"/>
    </location>
</feature>
<organism evidence="10 11">
    <name type="scientific">Sulfobacillus benefaciens</name>
    <dbReference type="NCBI Taxonomy" id="453960"/>
    <lineage>
        <taxon>Bacteria</taxon>
        <taxon>Bacillati</taxon>
        <taxon>Bacillota</taxon>
        <taxon>Clostridia</taxon>
        <taxon>Eubacteriales</taxon>
        <taxon>Clostridiales Family XVII. Incertae Sedis</taxon>
        <taxon>Sulfobacillus</taxon>
    </lineage>
</organism>
<evidence type="ECO:0000259" key="9">
    <source>
        <dbReference type="Pfam" id="PF00361"/>
    </source>
</evidence>
<proteinExistence type="predicted"/>